<feature type="compositionally biased region" description="Basic and acidic residues" evidence="1">
    <location>
        <begin position="357"/>
        <end position="366"/>
    </location>
</feature>
<dbReference type="Gene3D" id="2.40.70.10">
    <property type="entry name" value="Acid Proteases"/>
    <property type="match status" value="1"/>
</dbReference>
<comment type="caution">
    <text evidence="2">The sequence shown here is derived from an EMBL/GenBank/DDBJ whole genome shotgun (WGS) entry which is preliminary data.</text>
</comment>
<evidence type="ECO:0000313" key="2">
    <source>
        <dbReference type="EMBL" id="KAF3503434.1"/>
    </source>
</evidence>
<organism evidence="2 3">
    <name type="scientific">Brassica cretica</name>
    <name type="common">Mustard</name>
    <dbReference type="NCBI Taxonomy" id="69181"/>
    <lineage>
        <taxon>Eukaryota</taxon>
        <taxon>Viridiplantae</taxon>
        <taxon>Streptophyta</taxon>
        <taxon>Embryophyta</taxon>
        <taxon>Tracheophyta</taxon>
        <taxon>Spermatophyta</taxon>
        <taxon>Magnoliopsida</taxon>
        <taxon>eudicotyledons</taxon>
        <taxon>Gunneridae</taxon>
        <taxon>Pentapetalae</taxon>
        <taxon>rosids</taxon>
        <taxon>malvids</taxon>
        <taxon>Brassicales</taxon>
        <taxon>Brassicaceae</taxon>
        <taxon>Brassiceae</taxon>
        <taxon>Brassica</taxon>
    </lineage>
</organism>
<feature type="region of interest" description="Disordered" evidence="1">
    <location>
        <begin position="117"/>
        <end position="136"/>
    </location>
</feature>
<feature type="compositionally biased region" description="Polar residues" evidence="1">
    <location>
        <begin position="117"/>
        <end position="127"/>
    </location>
</feature>
<feature type="region of interest" description="Disordered" evidence="1">
    <location>
        <begin position="1"/>
        <end position="39"/>
    </location>
</feature>
<sequence>MPKIDVARLNALRPKPKPSENPPETVRTPSDDGVDPMEVDRRNPGGIVRDLEVQIGNALVPVDFHVLDTKVNWNSSLLLGRAFLSKVGAVCNLQTTTCHCGAEYETEYSASIETHTATSIDSAQPKSTDAEGEESVDIRQGEWENDYYTPTNATHSMHTEEYDEDYEEERAIEQRATLDEEDILLHHSSWKKKSPLIDRYGSSIDRQRLFPSIDTNVDATRDGDYSIGSWADDRYHESYAVETNRAEAAWERTRFTHPIDREIRPSIDINHSTSIDINNTTLIDISPILKTTVSEKDKFDNQYLTPDEFGIFRDPYGYATAIDGRTLHISREDIADILQAANGVENLLIHQRNIPEHQQKATKELSDTTGGIDKSFKQRTRHPTQPSIDVDEENDEYGIYRDDQGYARDLDGHTIRVHNRDIRRLLERASRDEPAYICLPEHASSFTQTKLVPEICTKNEINEMFYEVCGEQEKNKEAFQMKLDGVYYPLNDSISWVTTFMEEMKQEIARIQRATDVARTTSINNRLHTSINSHLHTSIDNHIPASVDDNPPHPHSIKSQPDFHTRAEIDQIVEGIYRALESTEERLDGRYDDIYFPMDLSIIALTSKIEAIQRELVEIQSYIARRLEALPSIDRRNNKSTDIHQHISVEKASQ</sequence>
<dbReference type="EMBL" id="QGKX02001621">
    <property type="protein sequence ID" value="KAF3503434.1"/>
    <property type="molecule type" value="Genomic_DNA"/>
</dbReference>
<reference evidence="2" key="1">
    <citation type="submission" date="2019-12" db="EMBL/GenBank/DDBJ databases">
        <title>Genome sequencing and annotation of Brassica cretica.</title>
        <authorList>
            <person name="Studholme D.J."/>
            <person name="Sarris P."/>
        </authorList>
    </citation>
    <scope>NUCLEOTIDE SEQUENCE</scope>
    <source>
        <strain evidence="2">PFS-109/04</strain>
        <tissue evidence="2">Leaf</tissue>
    </source>
</reference>
<name>A0A8S9NE68_BRACR</name>
<proteinExistence type="predicted"/>
<evidence type="ECO:0000313" key="3">
    <source>
        <dbReference type="Proteomes" id="UP000712600"/>
    </source>
</evidence>
<dbReference type="AlphaFoldDB" id="A0A8S9NE68"/>
<feature type="region of interest" description="Disordered" evidence="1">
    <location>
        <begin position="357"/>
        <end position="390"/>
    </location>
</feature>
<protein>
    <submittedName>
        <fullName evidence="2">Uncharacterized protein</fullName>
    </submittedName>
</protein>
<gene>
    <name evidence="2" type="ORF">F2Q69_00042912</name>
</gene>
<accession>A0A8S9NE68</accession>
<evidence type="ECO:0000256" key="1">
    <source>
        <dbReference type="SAM" id="MobiDB-lite"/>
    </source>
</evidence>
<dbReference type="Proteomes" id="UP000712600">
    <property type="component" value="Unassembled WGS sequence"/>
</dbReference>
<dbReference type="InterPro" id="IPR021109">
    <property type="entry name" value="Peptidase_aspartic_dom_sf"/>
</dbReference>